<dbReference type="EMBL" id="AVQL01000374">
    <property type="protein sequence ID" value="KEQ01649.1"/>
    <property type="molecule type" value="Genomic_DNA"/>
</dbReference>
<proteinExistence type="predicted"/>
<comment type="caution">
    <text evidence="1">The sequence shown here is derived from an EMBL/GenBank/DDBJ whole genome shotgun (WGS) entry which is preliminary data.</text>
</comment>
<sequence length="125" mass="14630">MWKNISNKECFKQYDVEKVVAEFMISMPILPNGKLKIRIIDFAEQFDKSLKRYLGSTNILIIKKYLDLDNGEIWNGLPIGSVEDGETIEEALENTIRGFFERMKECNLESLTDEDIEYDDYCINM</sequence>
<organism evidence="1 2">
    <name type="scientific">Snodgrassella alvi SCGC AB-598-J21</name>
    <dbReference type="NCBI Taxonomy" id="1385367"/>
    <lineage>
        <taxon>Bacteria</taxon>
        <taxon>Pseudomonadati</taxon>
        <taxon>Pseudomonadota</taxon>
        <taxon>Betaproteobacteria</taxon>
        <taxon>Neisseriales</taxon>
        <taxon>Neisseriaceae</taxon>
        <taxon>Snodgrassella</taxon>
    </lineage>
</organism>
<dbReference type="AlphaFoldDB" id="A0A074W2G8"/>
<dbReference type="Proteomes" id="UP000027644">
    <property type="component" value="Unassembled WGS sequence"/>
</dbReference>
<gene>
    <name evidence="1" type="ORF">SASC598J21_005770</name>
</gene>
<name>A0A074W2G8_9NEIS</name>
<evidence type="ECO:0000313" key="2">
    <source>
        <dbReference type="Proteomes" id="UP000027644"/>
    </source>
</evidence>
<dbReference type="CDD" id="cd02883">
    <property type="entry name" value="NUDIX_Hydrolase"/>
    <property type="match status" value="1"/>
</dbReference>
<evidence type="ECO:0000313" key="1">
    <source>
        <dbReference type="EMBL" id="KEQ01649.1"/>
    </source>
</evidence>
<protein>
    <submittedName>
        <fullName evidence="1">Uncharacterized protein</fullName>
    </submittedName>
</protein>
<reference evidence="1 2" key="1">
    <citation type="journal article" date="2014" name="PLoS Genet.">
        <title>Hidden diversity in honey bee gut symbionts detected by single-cell genomics.</title>
        <authorList>
            <person name="Engel P."/>
            <person name="Stepanauskas R."/>
            <person name="Moran N."/>
        </authorList>
    </citation>
    <scope>NUCLEOTIDE SEQUENCE [LARGE SCALE GENOMIC DNA]</scope>
    <source>
        <strain evidence="1 2">SCGC AB-598-J21</strain>
    </source>
</reference>
<accession>A0A074W2G8</accession>